<dbReference type="EMBL" id="MFAC01000012">
    <property type="protein sequence ID" value="OGD67197.1"/>
    <property type="molecule type" value="Genomic_DNA"/>
</dbReference>
<dbReference type="Proteomes" id="UP000186029">
    <property type="component" value="Unassembled WGS sequence"/>
</dbReference>
<evidence type="ECO:0000313" key="2">
    <source>
        <dbReference type="Proteomes" id="UP000186029"/>
    </source>
</evidence>
<evidence type="ECO:0000313" key="1">
    <source>
        <dbReference type="EMBL" id="OGD67197.1"/>
    </source>
</evidence>
<name>A0A1F5EIF0_9BACT</name>
<dbReference type="Gene3D" id="3.10.620.30">
    <property type="match status" value="1"/>
</dbReference>
<evidence type="ECO:0008006" key="3">
    <source>
        <dbReference type="Google" id="ProtNLM"/>
    </source>
</evidence>
<proteinExistence type="predicted"/>
<sequence length="230" mass="27480">MKKEKFISVSVIIVFFAFLNPVFSPVYGNENDKYRKWCEEMFENGIYIYEGYKKIAFEIKYEEELARIDYWKTPQETYLSRKGDCEDAAFLFLDSLAMSQKNGGIVWGWVINKETGMGKAHVWCELIARDGIKYIVEPFSYNWNGITAAKNKSEYRKHIFKLSCVEFNHLAKYHHKWDIQVDYKELFVIDSLMYGYVNNSILYKNFNEDYDKKQVIHILEKLQKYFARNK</sequence>
<protein>
    <recommendedName>
        <fullName evidence="3">Transglutaminase-like domain-containing protein</fullName>
    </recommendedName>
</protein>
<comment type="caution">
    <text evidence="1">The sequence shown here is derived from an EMBL/GenBank/DDBJ whole genome shotgun (WGS) entry which is preliminary data.</text>
</comment>
<dbReference type="AlphaFoldDB" id="A0A1F5EIF0"/>
<accession>A0A1F5EIF0</accession>
<dbReference type="InterPro" id="IPR038765">
    <property type="entry name" value="Papain-like_cys_pep_sf"/>
</dbReference>
<gene>
    <name evidence="1" type="ORF">A2Z61_00450</name>
</gene>
<organism evidence="1 2">
    <name type="scientific">Candidatus Campbellbacteria bacterium RIFCSPLOWO2_02_35_12</name>
    <dbReference type="NCBI Taxonomy" id="1797580"/>
    <lineage>
        <taxon>Bacteria</taxon>
        <taxon>Candidatus Campbelliibacteriota</taxon>
    </lineage>
</organism>
<reference evidence="1 2" key="1">
    <citation type="journal article" date="2016" name="Nat. Commun.">
        <title>Thousands of microbial genomes shed light on interconnected biogeochemical processes in an aquifer system.</title>
        <authorList>
            <person name="Anantharaman K."/>
            <person name="Brown C.T."/>
            <person name="Hug L.A."/>
            <person name="Sharon I."/>
            <person name="Castelle C.J."/>
            <person name="Probst A.J."/>
            <person name="Thomas B.C."/>
            <person name="Singh A."/>
            <person name="Wilkins M.J."/>
            <person name="Karaoz U."/>
            <person name="Brodie E.L."/>
            <person name="Williams K.H."/>
            <person name="Hubbard S.S."/>
            <person name="Banfield J.F."/>
        </authorList>
    </citation>
    <scope>NUCLEOTIDE SEQUENCE [LARGE SCALE GENOMIC DNA]</scope>
</reference>
<dbReference type="SUPFAM" id="SSF54001">
    <property type="entry name" value="Cysteine proteinases"/>
    <property type="match status" value="1"/>
</dbReference>